<organism evidence="2 3">
    <name type="scientific">Anaerosporobacter mobilis DSM 15930</name>
    <dbReference type="NCBI Taxonomy" id="1120996"/>
    <lineage>
        <taxon>Bacteria</taxon>
        <taxon>Bacillati</taxon>
        <taxon>Bacillota</taxon>
        <taxon>Clostridia</taxon>
        <taxon>Lachnospirales</taxon>
        <taxon>Lachnospiraceae</taxon>
        <taxon>Anaerosporobacter</taxon>
    </lineage>
</organism>
<evidence type="ECO:0000313" key="3">
    <source>
        <dbReference type="Proteomes" id="UP000184038"/>
    </source>
</evidence>
<accession>A0A1M7N9M0</accession>
<dbReference type="SUPFAM" id="SSF89260">
    <property type="entry name" value="Collagen-binding domain"/>
    <property type="match status" value="3"/>
</dbReference>
<sequence>MKTYGKKILTALLTLALAISVVPNMAYAADATSSTDNNDTSGTATSLSSAGEVTGVLSSKDDVDFYKYTVDVSGYYNFIFRNLSSEDGSWYITVYDSSFNVLESERNGGYTLTTGVYDFKEGTDLYIKVEYDNLYEHSVDKQYSLKVNATSDDTWEKEYNDTKSTATIINQNKELNGNLYSSDDVDFYKYTVDITGYYNFIFKNLSSEDGSWYLTVYDSSFNVLESGRNEGYTDNSNTYNFKKGTVLYYKVEYDNLYGHSVGKQYSLTVNAKKSTNWEQEKNDSYSKAISLKTNTTKYGNLYNSEDVDYYSYTAKKTGTIKTTFKIDTDDVGNGWKITIYDSSKKEIKTVSDITTDKTISFKASKGKKYYVVVKANSSYSSPTNITYALKIK</sequence>
<dbReference type="STRING" id="1120996.SAMN02746066_04310"/>
<keyword evidence="1" id="KW-0732">Signal</keyword>
<gene>
    <name evidence="2" type="ORF">SAMN02746066_04310</name>
</gene>
<reference evidence="2 3" key="1">
    <citation type="submission" date="2016-11" db="EMBL/GenBank/DDBJ databases">
        <authorList>
            <person name="Jaros S."/>
            <person name="Januszkiewicz K."/>
            <person name="Wedrychowicz H."/>
        </authorList>
    </citation>
    <scope>NUCLEOTIDE SEQUENCE [LARGE SCALE GENOMIC DNA]</scope>
    <source>
        <strain evidence="2 3">DSM 15930</strain>
    </source>
</reference>
<feature type="signal peptide" evidence="1">
    <location>
        <begin position="1"/>
        <end position="28"/>
    </location>
</feature>
<evidence type="ECO:0000256" key="1">
    <source>
        <dbReference type="SAM" id="SignalP"/>
    </source>
</evidence>
<dbReference type="OrthoDB" id="2838029at2"/>
<dbReference type="AlphaFoldDB" id="A0A1M7N9M0"/>
<keyword evidence="3" id="KW-1185">Reference proteome</keyword>
<dbReference type="RefSeq" id="WP_073291282.1">
    <property type="nucleotide sequence ID" value="NZ_FRCP01000026.1"/>
</dbReference>
<evidence type="ECO:0000313" key="2">
    <source>
        <dbReference type="EMBL" id="SHN00183.1"/>
    </source>
</evidence>
<dbReference type="Proteomes" id="UP000184038">
    <property type="component" value="Unassembled WGS sequence"/>
</dbReference>
<proteinExistence type="predicted"/>
<feature type="chain" id="PRO_5012455392" evidence="1">
    <location>
        <begin position="29"/>
        <end position="392"/>
    </location>
</feature>
<name>A0A1M7N9M0_9FIRM</name>
<dbReference type="Gene3D" id="2.60.120.380">
    <property type="match status" value="3"/>
</dbReference>
<protein>
    <submittedName>
        <fullName evidence="2">Uncharacterized protein</fullName>
    </submittedName>
</protein>
<dbReference type="EMBL" id="FRCP01000026">
    <property type="protein sequence ID" value="SHN00183.1"/>
    <property type="molecule type" value="Genomic_DNA"/>
</dbReference>